<comment type="caution">
    <text evidence="1">The sequence shown here is derived from an EMBL/GenBank/DDBJ whole genome shotgun (WGS) entry which is preliminary data.</text>
</comment>
<sequence>MTNFLLLISFICIIFFNSCGYNSYDATSSRNNFYVMRMKEGTSQYIDTVNVNLISETEHLLIYGEKGYNVNYNYVSYVAKKFEDCYNSLINIYGNHTDVDKNGKIIIMLIKINDNIYDGSVVMGYFLPSDLIYGDFNNAEILYMDINLFNASPQLIVGTVLHEFQHLINFNVNYIQKGKDMSLWLNESLSESTSVLFDTYTANTRIKEFNNINYYCFYTWDLPYPYNLIFANYPSASVFMNWLYQKNNRNESVFRNIAHSSESEDYKKVLNSVLDLGIGSYWDEVLTNWIDGIKKGQVNGAKINNWNSTWTTTAYLYPGALVYGNSKIHVNPSTDLSDNPQAIRAQIYEDNFIITSRSADNTANENNINLQTTQKPKYIDLVFDKDGKIKKY</sequence>
<name>A0A5C8F404_9SPIR</name>
<evidence type="ECO:0000313" key="1">
    <source>
        <dbReference type="EMBL" id="TXJ44776.1"/>
    </source>
</evidence>
<protein>
    <recommendedName>
        <fullName evidence="3">Peptidase M30, hyicolysin</fullName>
    </recommendedName>
</protein>
<dbReference type="AlphaFoldDB" id="A0A5C8F404"/>
<reference evidence="1 2" key="1">
    <citation type="journal article" date="1992" name="Lakartidningen">
        <title>[Penicillin V and not amoxicillin is the first choice preparation in acute otitis].</title>
        <authorList>
            <person name="Kamme C."/>
            <person name="Lundgren K."/>
            <person name="Prellner K."/>
        </authorList>
    </citation>
    <scope>NUCLEOTIDE SEQUENCE [LARGE SCALE GENOMIC DNA]</scope>
    <source>
        <strain evidence="1 2">PC3714II</strain>
    </source>
</reference>
<proteinExistence type="predicted"/>
<dbReference type="Proteomes" id="UP000324574">
    <property type="component" value="Unassembled WGS sequence"/>
</dbReference>
<dbReference type="EMBL" id="SAYG01000007">
    <property type="protein sequence ID" value="TXJ44776.1"/>
    <property type="molecule type" value="Genomic_DNA"/>
</dbReference>
<organism evidence="1 2">
    <name type="scientific">Brachyspira aalborgi</name>
    <dbReference type="NCBI Taxonomy" id="29522"/>
    <lineage>
        <taxon>Bacteria</taxon>
        <taxon>Pseudomonadati</taxon>
        <taxon>Spirochaetota</taxon>
        <taxon>Spirochaetia</taxon>
        <taxon>Brachyspirales</taxon>
        <taxon>Brachyspiraceae</taxon>
        <taxon>Brachyspira</taxon>
    </lineage>
</organism>
<gene>
    <name evidence="1" type="ORF">EPJ70_06255</name>
</gene>
<dbReference type="RefSeq" id="WP_147526575.1">
    <property type="nucleotide sequence ID" value="NZ_SAYG01000007.1"/>
</dbReference>
<accession>A0A5C8F404</accession>
<evidence type="ECO:0000313" key="2">
    <source>
        <dbReference type="Proteomes" id="UP000324574"/>
    </source>
</evidence>
<evidence type="ECO:0008006" key="3">
    <source>
        <dbReference type="Google" id="ProtNLM"/>
    </source>
</evidence>